<organism evidence="2 3">
    <name type="scientific">Hydrogenophilus thermoluteolus</name>
    <name type="common">Pseudomonas hydrogenothermophila</name>
    <dbReference type="NCBI Taxonomy" id="297"/>
    <lineage>
        <taxon>Bacteria</taxon>
        <taxon>Pseudomonadati</taxon>
        <taxon>Pseudomonadota</taxon>
        <taxon>Hydrogenophilia</taxon>
        <taxon>Hydrogenophilales</taxon>
        <taxon>Hydrogenophilaceae</taxon>
        <taxon>Hydrogenophilus</taxon>
    </lineage>
</organism>
<dbReference type="InterPro" id="IPR017703">
    <property type="entry name" value="YgfZ/GCV_T_CS"/>
</dbReference>
<protein>
    <submittedName>
        <fullName evidence="2">Folate-binding protein</fullName>
    </submittedName>
</protein>
<dbReference type="EMBL" id="AP018558">
    <property type="protein sequence ID" value="BBD77370.1"/>
    <property type="molecule type" value="Genomic_DNA"/>
</dbReference>
<keyword evidence="1" id="KW-0809">Transit peptide</keyword>
<dbReference type="SUPFAM" id="SSF103025">
    <property type="entry name" value="Folate-binding domain"/>
    <property type="match status" value="1"/>
</dbReference>
<dbReference type="Gene3D" id="3.30.1360.120">
    <property type="entry name" value="Probable tRNA modification gtpase trme, domain 1"/>
    <property type="match status" value="1"/>
</dbReference>
<name>A0A2Z6DYA5_HYDTE</name>
<dbReference type="InterPro" id="IPR027266">
    <property type="entry name" value="TrmE/GcvT-like"/>
</dbReference>
<dbReference type="GO" id="GO:0016226">
    <property type="term" value="P:iron-sulfur cluster assembly"/>
    <property type="evidence" value="ECO:0007669"/>
    <property type="project" value="TreeGrafter"/>
</dbReference>
<dbReference type="KEGG" id="htl:HPTL_1106"/>
<dbReference type="PANTHER" id="PTHR22602:SF0">
    <property type="entry name" value="TRANSFERASE CAF17, MITOCHONDRIAL-RELATED"/>
    <property type="match status" value="1"/>
</dbReference>
<dbReference type="PANTHER" id="PTHR22602">
    <property type="entry name" value="TRANSFERASE CAF17, MITOCHONDRIAL-RELATED"/>
    <property type="match status" value="1"/>
</dbReference>
<dbReference type="AlphaFoldDB" id="A0A2Z6DYA5"/>
<dbReference type="Proteomes" id="UP000262004">
    <property type="component" value="Chromosome"/>
</dbReference>
<proteinExistence type="predicted"/>
<reference evidence="2 3" key="1">
    <citation type="submission" date="2018-04" db="EMBL/GenBank/DDBJ databases">
        <title>Complete genome sequence of Hydrogenophilus thermoluteolus TH-1.</title>
        <authorList>
            <person name="Arai H."/>
        </authorList>
    </citation>
    <scope>NUCLEOTIDE SEQUENCE [LARGE SCALE GENOMIC DNA]</scope>
    <source>
        <strain evidence="2 3">TH-1</strain>
    </source>
</reference>
<accession>A0A2Z6DYA5</accession>
<evidence type="ECO:0000313" key="3">
    <source>
        <dbReference type="Proteomes" id="UP000262004"/>
    </source>
</evidence>
<gene>
    <name evidence="2" type="ORF">HPTL_1106</name>
</gene>
<dbReference type="InterPro" id="IPR045179">
    <property type="entry name" value="YgfZ/GcvT"/>
</dbReference>
<evidence type="ECO:0000256" key="1">
    <source>
        <dbReference type="ARBA" id="ARBA00022946"/>
    </source>
</evidence>
<dbReference type="Gene3D" id="2.40.30.160">
    <property type="match status" value="1"/>
</dbReference>
<dbReference type="OrthoDB" id="9796287at2"/>
<sequence>MESAHVDSTQPFATLLVNGPDAQRFLQSLTCNDVTSLTTDARQWNGLCTPKGRLLAIFWLERVEETTFRILIDPESAPFLQSTLLKYRFRSKVTIDLGAETSGLTWATFVAEGWPWILPPNREMFLPQWVNLDLIGGVSFKKGCYPGQEIIARTRYLGEVKRRMVKVVGAGDPPAAGTPCFSAAMGEQTAGRVVLSVPHPDGYAALVSVPKSVIPEGTVAIGAPDGAKATLTPLPYALDEVKG</sequence>
<dbReference type="RefSeq" id="WP_119335110.1">
    <property type="nucleotide sequence ID" value="NZ_AP018558.1"/>
</dbReference>
<keyword evidence="3" id="KW-1185">Reference proteome</keyword>
<dbReference type="NCBIfam" id="TIGR03317">
    <property type="entry name" value="ygfZ_signature"/>
    <property type="match status" value="1"/>
</dbReference>
<evidence type="ECO:0000313" key="2">
    <source>
        <dbReference type="EMBL" id="BBD77370.1"/>
    </source>
</evidence>